<comment type="caution">
    <text evidence="2">The sequence shown here is derived from an EMBL/GenBank/DDBJ whole genome shotgun (WGS) entry which is preliminary data.</text>
</comment>
<protein>
    <recommendedName>
        <fullName evidence="1">F-box domain-containing protein</fullName>
    </recommendedName>
</protein>
<feature type="domain" description="F-box" evidence="1">
    <location>
        <begin position="6"/>
        <end position="57"/>
    </location>
</feature>
<evidence type="ECO:0000313" key="2">
    <source>
        <dbReference type="EMBL" id="CAF4108470.1"/>
    </source>
</evidence>
<dbReference type="EMBL" id="CAJOAY010005462">
    <property type="protein sequence ID" value="CAF4108470.1"/>
    <property type="molecule type" value="Genomic_DNA"/>
</dbReference>
<dbReference type="SUPFAM" id="SSF81383">
    <property type="entry name" value="F-box domain"/>
    <property type="match status" value="1"/>
</dbReference>
<dbReference type="InterPro" id="IPR036047">
    <property type="entry name" value="F-box-like_dom_sf"/>
</dbReference>
<name>A0A819VGF1_9BILA</name>
<proteinExistence type="predicted"/>
<dbReference type="PROSITE" id="PS50181">
    <property type="entry name" value="FBOX"/>
    <property type="match status" value="1"/>
</dbReference>
<organism evidence="2 3">
    <name type="scientific">Adineta steineri</name>
    <dbReference type="NCBI Taxonomy" id="433720"/>
    <lineage>
        <taxon>Eukaryota</taxon>
        <taxon>Metazoa</taxon>
        <taxon>Spiralia</taxon>
        <taxon>Gnathifera</taxon>
        <taxon>Rotifera</taxon>
        <taxon>Eurotatoria</taxon>
        <taxon>Bdelloidea</taxon>
        <taxon>Adinetida</taxon>
        <taxon>Adinetidae</taxon>
        <taxon>Adineta</taxon>
    </lineage>
</organism>
<evidence type="ECO:0000313" key="3">
    <source>
        <dbReference type="Proteomes" id="UP000663881"/>
    </source>
</evidence>
<sequence length="119" mass="13617">MATGINSPIGTLPVEMLHRIFDNLDAETILLSIRVVSRLFQAAASTYNRYSIDFQLISTSKFPLLCRLINPENVISLTLLNNYRTFNQTDLFISLTHLKQFTRLHSLTLDINESQLNFV</sequence>
<dbReference type="InterPro" id="IPR001810">
    <property type="entry name" value="F-box_dom"/>
</dbReference>
<gene>
    <name evidence="2" type="ORF">OKA104_LOCUS36070</name>
</gene>
<dbReference type="AlphaFoldDB" id="A0A819VGF1"/>
<dbReference type="Proteomes" id="UP000663881">
    <property type="component" value="Unassembled WGS sequence"/>
</dbReference>
<feature type="non-terminal residue" evidence="2">
    <location>
        <position position="119"/>
    </location>
</feature>
<accession>A0A819VGF1</accession>
<reference evidence="2" key="1">
    <citation type="submission" date="2021-02" db="EMBL/GenBank/DDBJ databases">
        <authorList>
            <person name="Nowell W R."/>
        </authorList>
    </citation>
    <scope>NUCLEOTIDE SEQUENCE</scope>
</reference>
<evidence type="ECO:0000259" key="1">
    <source>
        <dbReference type="PROSITE" id="PS50181"/>
    </source>
</evidence>
<dbReference type="Pfam" id="PF12937">
    <property type="entry name" value="F-box-like"/>
    <property type="match status" value="1"/>
</dbReference>